<sequence>MSKLIGNDKTIDGILEGMSKVAEVVGSTYGPKGRNVVIEDEEGRPHITKDGVTVAKSVEFSRPDWNIGASLIKDAAIKTLKEVGDGTTTTTILANLASQISVGAIKSQSLNPFELRTYLEKYVNEVIDYLKSISTPIQPSDRETLMKVALNSANGDVDIAEKVTDLFTQIGKDGIVFVKNSEILGVHTQVIKGISIDRGYVSPMFCVNGQSSITLDNCKILIARRVIRDYKEIIPYLQEAKNEDRPILLIVPEVDNTVVELFLTNVLSGVIQGCVIQAPYSNERQDDFFQDLGIASGAVKSDKDLSAPYLVGNAEKVIVGRYDTEFRGLSHDEMVYKRHLAFLEDLVQTQTDRTLAEKASERLAMFAGSIGYIHVGASSEAESLEIKDKLDDVIHAVKAALKEGVVPAGGVALDNAAHFLGFSSRLTEEKAKHAGPAITIKVNEKEAALVIIQELCRAPKKFIGETSTSTQDPTKVVYTALKNAISVAGLLFTSKYVILDERQSEYTAFE</sequence>
<dbReference type="RefSeq" id="YP_010111369.1">
    <property type="nucleotide sequence ID" value="NC_055880.1"/>
</dbReference>
<keyword evidence="2" id="KW-0143">Chaperone</keyword>
<dbReference type="InterPro" id="IPR027409">
    <property type="entry name" value="GroEL-like_apical_dom_sf"/>
</dbReference>
<dbReference type="InterPro" id="IPR027410">
    <property type="entry name" value="TCP-1-like_intermed_sf"/>
</dbReference>
<dbReference type="GeneID" id="65129642"/>
<reference evidence="3 4" key="1">
    <citation type="submission" date="2020-07" db="EMBL/GenBank/DDBJ databases">
        <title>Taxonomic proposal: Crassvirales, a new order of highly abundant and diverse bacterial viruses.</title>
        <authorList>
            <person name="Shkoporov A.N."/>
            <person name="Stockdale S.R."/>
            <person name="Guerin E."/>
            <person name="Ross R.P."/>
            <person name="Hill C."/>
        </authorList>
    </citation>
    <scope>NUCLEOTIDE SEQUENCE [LARGE SCALE GENOMIC DNA]</scope>
</reference>
<dbReference type="EMBL" id="MT774387">
    <property type="protein sequence ID" value="QOR59211.1"/>
    <property type="molecule type" value="Genomic_DNA"/>
</dbReference>
<dbReference type="KEGG" id="vg:65129642"/>
<comment type="similarity">
    <text evidence="1">Belongs to the chaperonin (HSP60) family.</text>
</comment>
<dbReference type="InterPro" id="IPR002423">
    <property type="entry name" value="Cpn60/GroEL/TCP-1"/>
</dbReference>
<protein>
    <submittedName>
        <fullName evidence="3">Chaperonin GroEL</fullName>
    </submittedName>
</protein>
<dbReference type="GO" id="GO:0005524">
    <property type="term" value="F:ATP binding"/>
    <property type="evidence" value="ECO:0007669"/>
    <property type="project" value="InterPro"/>
</dbReference>
<evidence type="ECO:0000313" key="4">
    <source>
        <dbReference type="Proteomes" id="UP000594132"/>
    </source>
</evidence>
<dbReference type="SUPFAM" id="SSF48592">
    <property type="entry name" value="GroEL equatorial domain-like"/>
    <property type="match status" value="1"/>
</dbReference>
<dbReference type="PRINTS" id="PR00298">
    <property type="entry name" value="CHAPERONIN60"/>
</dbReference>
<organism evidence="3 4">
    <name type="scientific">uncultured phage cr111_1</name>
    <dbReference type="NCBI Taxonomy" id="2772071"/>
    <lineage>
        <taxon>Viruses</taxon>
        <taxon>Duplodnaviria</taxon>
        <taxon>Heunggongvirae</taxon>
        <taxon>Uroviricota</taxon>
        <taxon>Caudoviricetes</taxon>
        <taxon>Crassvirales</taxon>
        <taxon>Steigviridae</taxon>
        <taxon>Asinivirinae</taxon>
        <taxon>Lahndsivirus</taxon>
        <taxon>Lahndsivirus rarus</taxon>
    </lineage>
</organism>
<dbReference type="InterPro" id="IPR001844">
    <property type="entry name" value="Cpn60/GroEL"/>
</dbReference>
<evidence type="ECO:0000256" key="2">
    <source>
        <dbReference type="ARBA" id="ARBA00023186"/>
    </source>
</evidence>
<dbReference type="Gene3D" id="3.30.260.10">
    <property type="entry name" value="TCP-1-like chaperonin intermediate domain"/>
    <property type="match status" value="1"/>
</dbReference>
<accession>A0A7M1RZ80</accession>
<dbReference type="PANTHER" id="PTHR45633">
    <property type="entry name" value="60 KDA HEAT SHOCK PROTEIN, MITOCHONDRIAL"/>
    <property type="match status" value="1"/>
</dbReference>
<evidence type="ECO:0000313" key="3">
    <source>
        <dbReference type="EMBL" id="QOR59211.1"/>
    </source>
</evidence>
<keyword evidence="4" id="KW-1185">Reference proteome</keyword>
<dbReference type="SUPFAM" id="SSF54849">
    <property type="entry name" value="GroEL-intermediate domain like"/>
    <property type="match status" value="1"/>
</dbReference>
<name>A0A7M1RZ80_9CAUD</name>
<evidence type="ECO:0000256" key="1">
    <source>
        <dbReference type="ARBA" id="ARBA00006607"/>
    </source>
</evidence>
<proteinExistence type="inferred from homology"/>
<dbReference type="Gene3D" id="1.10.560.10">
    <property type="entry name" value="GroEL-like equatorial domain"/>
    <property type="match status" value="1"/>
</dbReference>
<dbReference type="GO" id="GO:0140662">
    <property type="term" value="F:ATP-dependent protein folding chaperone"/>
    <property type="evidence" value="ECO:0007669"/>
    <property type="project" value="InterPro"/>
</dbReference>
<dbReference type="SUPFAM" id="SSF52029">
    <property type="entry name" value="GroEL apical domain-like"/>
    <property type="match status" value="1"/>
</dbReference>
<dbReference type="Gene3D" id="3.50.7.10">
    <property type="entry name" value="GroEL"/>
    <property type="match status" value="1"/>
</dbReference>
<dbReference type="Pfam" id="PF00118">
    <property type="entry name" value="Cpn60_TCP1"/>
    <property type="match status" value="1"/>
</dbReference>
<dbReference type="InterPro" id="IPR027413">
    <property type="entry name" value="GROEL-like_equatorial_sf"/>
</dbReference>
<dbReference type="GO" id="GO:0042026">
    <property type="term" value="P:protein refolding"/>
    <property type="evidence" value="ECO:0007669"/>
    <property type="project" value="InterPro"/>
</dbReference>
<dbReference type="Proteomes" id="UP000594132">
    <property type="component" value="Segment"/>
</dbReference>